<evidence type="ECO:0000256" key="2">
    <source>
        <dbReference type="ARBA" id="ARBA00006275"/>
    </source>
</evidence>
<dbReference type="Gene3D" id="1.10.3780.10">
    <property type="entry name" value="SusD-like"/>
    <property type="match status" value="1"/>
</dbReference>
<organism evidence="9 10">
    <name type="scientific">Sediminicola luteus</name>
    <dbReference type="NCBI Taxonomy" id="319238"/>
    <lineage>
        <taxon>Bacteria</taxon>
        <taxon>Pseudomonadati</taxon>
        <taxon>Bacteroidota</taxon>
        <taxon>Flavobacteriia</taxon>
        <taxon>Flavobacteriales</taxon>
        <taxon>Flavobacteriaceae</taxon>
        <taxon>Sediminicola</taxon>
    </lineage>
</organism>
<dbReference type="Proteomes" id="UP001549773">
    <property type="component" value="Unassembled WGS sequence"/>
</dbReference>
<evidence type="ECO:0000256" key="3">
    <source>
        <dbReference type="ARBA" id="ARBA00022729"/>
    </source>
</evidence>
<gene>
    <name evidence="9" type="ORF">ABXZ32_09565</name>
</gene>
<name>A0ABV2TWK1_9FLAO</name>
<dbReference type="SUPFAM" id="SSF48452">
    <property type="entry name" value="TPR-like"/>
    <property type="match status" value="1"/>
</dbReference>
<keyword evidence="3 6" id="KW-0732">Signal</keyword>
<comment type="similarity">
    <text evidence="2">Belongs to the SusD family.</text>
</comment>
<reference evidence="9 10" key="1">
    <citation type="submission" date="2024-07" db="EMBL/GenBank/DDBJ databases">
        <title>The genome sequence of type strain Sediminicola luteus GDMCC 1.2596T.</title>
        <authorList>
            <person name="Liu Y."/>
        </authorList>
    </citation>
    <scope>NUCLEOTIDE SEQUENCE [LARGE SCALE GENOMIC DNA]</scope>
    <source>
        <strain evidence="9 10">GDMCC 1.2596</strain>
    </source>
</reference>
<dbReference type="PROSITE" id="PS51257">
    <property type="entry name" value="PROKAR_LIPOPROTEIN"/>
    <property type="match status" value="1"/>
</dbReference>
<feature type="domain" description="SusD-like N-terminal" evidence="8">
    <location>
        <begin position="102"/>
        <end position="250"/>
    </location>
</feature>
<comment type="subcellular location">
    <subcellularLocation>
        <location evidence="1">Cell outer membrane</location>
    </subcellularLocation>
</comment>
<evidence type="ECO:0000256" key="5">
    <source>
        <dbReference type="ARBA" id="ARBA00023237"/>
    </source>
</evidence>
<sequence length="533" mass="59327">MKNIQLNIIKTLLLVFSLALTSCIKDLDQSDPDSESLLSAEETFKNPESYTNFLAKLYAGLATTGQQGPAGNPDISGIDEGESQYIRGYWVMQELTTDEAVIAWNDKTIKDFHYHTWTSGDAFINATFSRLDFQVKNCNEFLRQTTDEKLDSRNVDTNLRDEINGFRAEARFLRALSYWHFLDLFGSVGLVTEESPTDFFLPEQATKQQLFDFVEAELLAVAEDLPSPGTNAYPRADRGAAWMLLSKLYLNAETYTGTGRYEDAFTYVNNLVTANYSLGADYEQLFFADNNTNGAQNEFIFAVAFDGIRTKTFGGTTFLTHAPVGGSMNPENFGINGGWAGIRTTSALVNKFQMGADSREQFYTDGQSLEINTISSFTDGYAISKWKNIDINGNPGSDPNGDFADIDFPMFRLADAYLMYAEIFLRGGGGSQSDALSYVNQVRTRAFGSTANNITGSELNLDFILDERARELHWEGHRRTDLIRFGKFTGSAYIWPWKGNVQNGAPTASYRNLFPIPANAIAGNPNLTQNPGY</sequence>
<protein>
    <submittedName>
        <fullName evidence="9">RagB/SusD family nutrient uptake outer membrane protein</fullName>
    </submittedName>
</protein>
<keyword evidence="10" id="KW-1185">Reference proteome</keyword>
<dbReference type="InterPro" id="IPR033985">
    <property type="entry name" value="SusD-like_N"/>
</dbReference>
<evidence type="ECO:0000259" key="8">
    <source>
        <dbReference type="Pfam" id="PF14322"/>
    </source>
</evidence>
<dbReference type="Pfam" id="PF14322">
    <property type="entry name" value="SusD-like_3"/>
    <property type="match status" value="1"/>
</dbReference>
<evidence type="ECO:0000256" key="6">
    <source>
        <dbReference type="SAM" id="SignalP"/>
    </source>
</evidence>
<dbReference type="RefSeq" id="WP_354618454.1">
    <property type="nucleotide sequence ID" value="NZ_JBEWYP010000004.1"/>
</dbReference>
<proteinExistence type="inferred from homology"/>
<dbReference type="Gene3D" id="1.25.40.390">
    <property type="match status" value="1"/>
</dbReference>
<dbReference type="InterPro" id="IPR011990">
    <property type="entry name" value="TPR-like_helical_dom_sf"/>
</dbReference>
<dbReference type="InterPro" id="IPR012944">
    <property type="entry name" value="SusD_RagB_dom"/>
</dbReference>
<accession>A0ABV2TWK1</accession>
<evidence type="ECO:0000259" key="7">
    <source>
        <dbReference type="Pfam" id="PF07980"/>
    </source>
</evidence>
<feature type="chain" id="PRO_5047183163" evidence="6">
    <location>
        <begin position="22"/>
        <end position="533"/>
    </location>
</feature>
<evidence type="ECO:0000256" key="1">
    <source>
        <dbReference type="ARBA" id="ARBA00004442"/>
    </source>
</evidence>
<feature type="signal peptide" evidence="6">
    <location>
        <begin position="1"/>
        <end position="21"/>
    </location>
</feature>
<dbReference type="CDD" id="cd08977">
    <property type="entry name" value="SusD"/>
    <property type="match status" value="1"/>
</dbReference>
<dbReference type="EMBL" id="JBEWYP010000004">
    <property type="protein sequence ID" value="MET7029644.1"/>
    <property type="molecule type" value="Genomic_DNA"/>
</dbReference>
<evidence type="ECO:0000313" key="10">
    <source>
        <dbReference type="Proteomes" id="UP001549773"/>
    </source>
</evidence>
<keyword evidence="4" id="KW-0472">Membrane</keyword>
<evidence type="ECO:0000313" key="9">
    <source>
        <dbReference type="EMBL" id="MET7029644.1"/>
    </source>
</evidence>
<keyword evidence="5" id="KW-0998">Cell outer membrane</keyword>
<dbReference type="Pfam" id="PF07980">
    <property type="entry name" value="SusD_RagB"/>
    <property type="match status" value="1"/>
</dbReference>
<comment type="caution">
    <text evidence="9">The sequence shown here is derived from an EMBL/GenBank/DDBJ whole genome shotgun (WGS) entry which is preliminary data.</text>
</comment>
<evidence type="ECO:0000256" key="4">
    <source>
        <dbReference type="ARBA" id="ARBA00023136"/>
    </source>
</evidence>
<dbReference type="Gene3D" id="1.25.40.10">
    <property type="entry name" value="Tetratricopeptide repeat domain"/>
    <property type="match status" value="1"/>
</dbReference>
<feature type="domain" description="RagB/SusD" evidence="7">
    <location>
        <begin position="359"/>
        <end position="533"/>
    </location>
</feature>